<keyword evidence="1" id="KW-0472">Membrane</keyword>
<feature type="transmembrane region" description="Helical" evidence="1">
    <location>
        <begin position="36"/>
        <end position="56"/>
    </location>
</feature>
<evidence type="ECO:0000256" key="1">
    <source>
        <dbReference type="SAM" id="Phobius"/>
    </source>
</evidence>
<keyword evidence="1" id="KW-0812">Transmembrane</keyword>
<keyword evidence="3" id="KW-1185">Reference proteome</keyword>
<accession>F4L1Y3</accession>
<name>F4L1Y3_HALH1</name>
<protein>
    <submittedName>
        <fullName evidence="2">Uncharacterized protein</fullName>
    </submittedName>
</protein>
<dbReference type="RefSeq" id="WP_013765164.1">
    <property type="nucleotide sequence ID" value="NC_015510.1"/>
</dbReference>
<keyword evidence="1" id="KW-1133">Transmembrane helix</keyword>
<dbReference type="OrthoDB" id="1496028at2"/>
<organism evidence="2 3">
    <name type="scientific">Haliscomenobacter hydrossis (strain ATCC 27775 / DSM 1100 / LMG 10767 / O)</name>
    <dbReference type="NCBI Taxonomy" id="760192"/>
    <lineage>
        <taxon>Bacteria</taxon>
        <taxon>Pseudomonadati</taxon>
        <taxon>Bacteroidota</taxon>
        <taxon>Saprospiria</taxon>
        <taxon>Saprospirales</taxon>
        <taxon>Haliscomenobacteraceae</taxon>
        <taxon>Haliscomenobacter</taxon>
    </lineage>
</organism>
<dbReference type="EMBL" id="CP002691">
    <property type="protein sequence ID" value="AEE50616.1"/>
    <property type="molecule type" value="Genomic_DNA"/>
</dbReference>
<dbReference type="HOGENOM" id="CLU_2058081_0_0_10"/>
<evidence type="ECO:0000313" key="2">
    <source>
        <dbReference type="EMBL" id="AEE50616.1"/>
    </source>
</evidence>
<evidence type="ECO:0000313" key="3">
    <source>
        <dbReference type="Proteomes" id="UP000008461"/>
    </source>
</evidence>
<reference key="2">
    <citation type="submission" date="2011-04" db="EMBL/GenBank/DDBJ databases">
        <title>Complete sequence of chromosome of Haliscomenobacter hydrossis DSM 1100.</title>
        <authorList>
            <consortium name="US DOE Joint Genome Institute (JGI-PGF)"/>
            <person name="Lucas S."/>
            <person name="Han J."/>
            <person name="Lapidus A."/>
            <person name="Bruce D."/>
            <person name="Goodwin L."/>
            <person name="Pitluck S."/>
            <person name="Peters L."/>
            <person name="Kyrpides N."/>
            <person name="Mavromatis K."/>
            <person name="Ivanova N."/>
            <person name="Ovchinnikova G."/>
            <person name="Pagani I."/>
            <person name="Daligault H."/>
            <person name="Detter J.C."/>
            <person name="Han C."/>
            <person name="Land M."/>
            <person name="Hauser L."/>
            <person name="Markowitz V."/>
            <person name="Cheng J.-F."/>
            <person name="Hugenholtz P."/>
            <person name="Woyke T."/>
            <person name="Wu D."/>
            <person name="Verbarg S."/>
            <person name="Frueling A."/>
            <person name="Brambilla E."/>
            <person name="Klenk H.-P."/>
            <person name="Eisen J.A."/>
        </authorList>
    </citation>
    <scope>NUCLEOTIDE SEQUENCE</scope>
    <source>
        <strain>DSM 1100</strain>
    </source>
</reference>
<sequence>MVSRLRMKLDLLVQSMLMVLLALAIPLEPLHIGLKITLIVLVLLQMLSAAQLWLWHTYRPARAYLWTFFLVGLLLPIGLYFFNPLAWLFLLALAVIYFVHTIRVAVVVLRRPRSFWDIS</sequence>
<dbReference type="KEGG" id="hhy:Halhy_2748"/>
<feature type="transmembrane region" description="Helical" evidence="1">
    <location>
        <begin position="88"/>
        <end position="109"/>
    </location>
</feature>
<feature type="transmembrane region" description="Helical" evidence="1">
    <location>
        <begin position="63"/>
        <end position="82"/>
    </location>
</feature>
<proteinExistence type="predicted"/>
<dbReference type="AlphaFoldDB" id="F4L1Y3"/>
<gene>
    <name evidence="2" type="ordered locus">Halhy_2748</name>
</gene>
<dbReference type="Proteomes" id="UP000008461">
    <property type="component" value="Chromosome"/>
</dbReference>
<reference evidence="2 3" key="1">
    <citation type="journal article" date="2011" name="Stand. Genomic Sci.">
        <title>Complete genome sequence of Haliscomenobacter hydrossis type strain (O).</title>
        <authorList>
            <consortium name="US DOE Joint Genome Institute (JGI-PGF)"/>
            <person name="Daligault H."/>
            <person name="Lapidus A."/>
            <person name="Zeytun A."/>
            <person name="Nolan M."/>
            <person name="Lucas S."/>
            <person name="Del Rio T.G."/>
            <person name="Tice H."/>
            <person name="Cheng J.F."/>
            <person name="Tapia R."/>
            <person name="Han C."/>
            <person name="Goodwin L."/>
            <person name="Pitluck S."/>
            <person name="Liolios K."/>
            <person name="Pagani I."/>
            <person name="Ivanova N."/>
            <person name="Huntemann M."/>
            <person name="Mavromatis K."/>
            <person name="Mikhailova N."/>
            <person name="Pati A."/>
            <person name="Chen A."/>
            <person name="Palaniappan K."/>
            <person name="Land M."/>
            <person name="Hauser L."/>
            <person name="Brambilla E.M."/>
            <person name="Rohde M."/>
            <person name="Verbarg S."/>
            <person name="Goker M."/>
            <person name="Bristow J."/>
            <person name="Eisen J.A."/>
            <person name="Markowitz V."/>
            <person name="Hugenholtz P."/>
            <person name="Kyrpides N.C."/>
            <person name="Klenk H.P."/>
            <person name="Woyke T."/>
        </authorList>
    </citation>
    <scope>NUCLEOTIDE SEQUENCE [LARGE SCALE GENOMIC DNA]</scope>
    <source>
        <strain evidence="3">ATCC 27775 / DSM 1100 / LMG 10767 / O</strain>
    </source>
</reference>